<dbReference type="HOGENOM" id="CLU_191325_0_0_7"/>
<evidence type="ECO:0008006" key="3">
    <source>
        <dbReference type="Google" id="ProtNLM"/>
    </source>
</evidence>
<dbReference type="STRING" id="96561.Dole_0676"/>
<dbReference type="EMBL" id="CP000859">
    <property type="protein sequence ID" value="ABW66486.1"/>
    <property type="molecule type" value="Genomic_DNA"/>
</dbReference>
<accession>A8ZUS3</accession>
<evidence type="ECO:0000313" key="2">
    <source>
        <dbReference type="Proteomes" id="UP000008561"/>
    </source>
</evidence>
<organism evidence="1 2">
    <name type="scientific">Desulfosudis oleivorans (strain DSM 6200 / JCM 39069 / Hxd3)</name>
    <name type="common">Desulfococcus oleovorans</name>
    <dbReference type="NCBI Taxonomy" id="96561"/>
    <lineage>
        <taxon>Bacteria</taxon>
        <taxon>Pseudomonadati</taxon>
        <taxon>Thermodesulfobacteriota</taxon>
        <taxon>Desulfobacteria</taxon>
        <taxon>Desulfobacterales</taxon>
        <taxon>Desulfosudaceae</taxon>
        <taxon>Desulfosudis</taxon>
    </lineage>
</organism>
<dbReference type="RefSeq" id="WP_012174105.1">
    <property type="nucleotide sequence ID" value="NC_009943.1"/>
</dbReference>
<dbReference type="OrthoDB" id="5523536at2"/>
<name>A8ZUS3_DESOH</name>
<gene>
    <name evidence="1" type="ordered locus">Dole_0676</name>
</gene>
<dbReference type="KEGG" id="dol:Dole_0676"/>
<dbReference type="AlphaFoldDB" id="A8ZUS3"/>
<sequence>MPDNSKQAPECFGRLDIVFPMGEDGLRVTPDTCMACAWKTECLRAASQSRDGLKLDEEKVDRAYASGNMGFFERWSKRKALKRKEQEKE</sequence>
<evidence type="ECO:0000313" key="1">
    <source>
        <dbReference type="EMBL" id="ABW66486.1"/>
    </source>
</evidence>
<keyword evidence="2" id="KW-1185">Reference proteome</keyword>
<dbReference type="eggNOG" id="ENOG5033096">
    <property type="taxonomic scope" value="Bacteria"/>
</dbReference>
<protein>
    <recommendedName>
        <fullName evidence="3">4Fe-4S Wbl-type domain-containing protein</fullName>
    </recommendedName>
</protein>
<reference evidence="1 2" key="1">
    <citation type="submission" date="2007-10" db="EMBL/GenBank/DDBJ databases">
        <title>Complete sequence of Desulfococcus oleovorans Hxd3.</title>
        <authorList>
            <consortium name="US DOE Joint Genome Institute"/>
            <person name="Copeland A."/>
            <person name="Lucas S."/>
            <person name="Lapidus A."/>
            <person name="Barry K."/>
            <person name="Glavina del Rio T."/>
            <person name="Dalin E."/>
            <person name="Tice H."/>
            <person name="Pitluck S."/>
            <person name="Kiss H."/>
            <person name="Brettin T."/>
            <person name="Bruce D."/>
            <person name="Detter J.C."/>
            <person name="Han C."/>
            <person name="Schmutz J."/>
            <person name="Larimer F."/>
            <person name="Land M."/>
            <person name="Hauser L."/>
            <person name="Kyrpides N."/>
            <person name="Kim E."/>
            <person name="Wawrik B."/>
            <person name="Richardson P."/>
        </authorList>
    </citation>
    <scope>NUCLEOTIDE SEQUENCE [LARGE SCALE GENOMIC DNA]</scope>
    <source>
        <strain evidence="2">DSM 6200 / JCM 39069 / Hxd3</strain>
    </source>
</reference>
<dbReference type="Proteomes" id="UP000008561">
    <property type="component" value="Chromosome"/>
</dbReference>
<proteinExistence type="predicted"/>